<dbReference type="Proteomes" id="UP001596513">
    <property type="component" value="Unassembled WGS sequence"/>
</dbReference>
<dbReference type="RefSeq" id="WP_380204368.1">
    <property type="nucleotide sequence ID" value="NZ_JBHTEK010000001.1"/>
</dbReference>
<evidence type="ECO:0000313" key="1">
    <source>
        <dbReference type="EMBL" id="MFC7668830.1"/>
    </source>
</evidence>
<accession>A0ABW2U9G3</accession>
<organism evidence="1 2">
    <name type="scientific">Hymenobacter humi</name>
    <dbReference type="NCBI Taxonomy" id="1411620"/>
    <lineage>
        <taxon>Bacteria</taxon>
        <taxon>Pseudomonadati</taxon>
        <taxon>Bacteroidota</taxon>
        <taxon>Cytophagia</taxon>
        <taxon>Cytophagales</taxon>
        <taxon>Hymenobacteraceae</taxon>
        <taxon>Hymenobacter</taxon>
    </lineage>
</organism>
<comment type="caution">
    <text evidence="1">The sequence shown here is derived from an EMBL/GenBank/DDBJ whole genome shotgun (WGS) entry which is preliminary data.</text>
</comment>
<dbReference type="SUPFAM" id="SSF140959">
    <property type="entry name" value="Indolic compounds 2,3-dioxygenase-like"/>
    <property type="match status" value="1"/>
</dbReference>
<keyword evidence="2" id="KW-1185">Reference proteome</keyword>
<gene>
    <name evidence="1" type="ORF">ACFQT0_16745</name>
</gene>
<name>A0ABW2U9G3_9BACT</name>
<evidence type="ECO:0008006" key="3">
    <source>
        <dbReference type="Google" id="ProtNLM"/>
    </source>
</evidence>
<dbReference type="Gene3D" id="1.20.58.480">
    <property type="match status" value="1"/>
</dbReference>
<sequence length="60" mass="7200">MRYLQRNPTDVAATGGTNWRNYLPPKFQRRIFYPQLWTEQELTDWGKSWVEQVLEEGVKA</sequence>
<proteinExistence type="predicted"/>
<dbReference type="EMBL" id="JBHTEK010000001">
    <property type="protein sequence ID" value="MFC7668830.1"/>
    <property type="molecule type" value="Genomic_DNA"/>
</dbReference>
<reference evidence="2" key="1">
    <citation type="journal article" date="2019" name="Int. J. Syst. Evol. Microbiol.">
        <title>The Global Catalogue of Microorganisms (GCM) 10K type strain sequencing project: providing services to taxonomists for standard genome sequencing and annotation.</title>
        <authorList>
            <consortium name="The Broad Institute Genomics Platform"/>
            <consortium name="The Broad Institute Genome Sequencing Center for Infectious Disease"/>
            <person name="Wu L."/>
            <person name="Ma J."/>
        </authorList>
    </citation>
    <scope>NUCLEOTIDE SEQUENCE [LARGE SCALE GENOMIC DNA]</scope>
    <source>
        <strain evidence="2">JCM 19635</strain>
    </source>
</reference>
<evidence type="ECO:0000313" key="2">
    <source>
        <dbReference type="Proteomes" id="UP001596513"/>
    </source>
</evidence>
<protein>
    <recommendedName>
        <fullName evidence="3">Transposase</fullName>
    </recommendedName>
</protein>
<dbReference type="InterPro" id="IPR037217">
    <property type="entry name" value="Trp/Indoleamine_2_3_dOase-like"/>
</dbReference>